<name>A0A6A1UUY3_9ROSI</name>
<proteinExistence type="predicted"/>
<dbReference type="CDD" id="cd16331">
    <property type="entry name" value="YjgA-like"/>
    <property type="match status" value="1"/>
</dbReference>
<dbReference type="EMBL" id="RXIC02000026">
    <property type="protein sequence ID" value="KAB1203638.1"/>
    <property type="molecule type" value="Genomic_DNA"/>
</dbReference>
<gene>
    <name evidence="2" type="ORF">CJ030_MR8G002796</name>
</gene>
<dbReference type="SUPFAM" id="SSF158710">
    <property type="entry name" value="PSPTO4464-like"/>
    <property type="match status" value="1"/>
</dbReference>
<feature type="region of interest" description="Disordered" evidence="1">
    <location>
        <begin position="56"/>
        <end position="81"/>
    </location>
</feature>
<accession>A0A6A1UUY3</accession>
<dbReference type="OrthoDB" id="1932188at2759"/>
<protein>
    <submittedName>
        <fullName evidence="2">Uncharacterized protein</fullName>
    </submittedName>
</protein>
<dbReference type="PANTHER" id="PTHR36898">
    <property type="entry name" value="OSJNBB0026I12.6 PROTEIN"/>
    <property type="match status" value="1"/>
</dbReference>
<dbReference type="PANTHER" id="PTHR36898:SF1">
    <property type="entry name" value="OS04G0250700 PROTEIN"/>
    <property type="match status" value="1"/>
</dbReference>
<keyword evidence="3" id="KW-1185">Reference proteome</keyword>
<reference evidence="2 3" key="1">
    <citation type="journal article" date="2019" name="Plant Biotechnol. J.">
        <title>The red bayberry genome and genetic basis of sex determination.</title>
        <authorList>
            <person name="Jia H.M."/>
            <person name="Jia H.J."/>
            <person name="Cai Q.L."/>
            <person name="Wang Y."/>
            <person name="Zhao H.B."/>
            <person name="Yang W.F."/>
            <person name="Wang G.Y."/>
            <person name="Li Y.H."/>
            <person name="Zhan D.L."/>
            <person name="Shen Y.T."/>
            <person name="Niu Q.F."/>
            <person name="Chang L."/>
            <person name="Qiu J."/>
            <person name="Zhao L."/>
            <person name="Xie H.B."/>
            <person name="Fu W.Y."/>
            <person name="Jin J."/>
            <person name="Li X.W."/>
            <person name="Jiao Y."/>
            <person name="Zhou C.C."/>
            <person name="Tu T."/>
            <person name="Chai C.Y."/>
            <person name="Gao J.L."/>
            <person name="Fan L.J."/>
            <person name="van de Weg E."/>
            <person name="Wang J.Y."/>
            <person name="Gao Z.S."/>
        </authorList>
    </citation>
    <scope>NUCLEOTIDE SEQUENCE [LARGE SCALE GENOMIC DNA]</scope>
    <source>
        <tissue evidence="2">Leaves</tissue>
    </source>
</reference>
<dbReference type="InterPro" id="IPR023153">
    <property type="entry name" value="DarP_sf"/>
</dbReference>
<evidence type="ECO:0000256" key="1">
    <source>
        <dbReference type="SAM" id="MobiDB-lite"/>
    </source>
</evidence>
<sequence>MANLVRRLKQWPTLHHQGCACAAPHHLVFLPLLTVTKFVSRHLSLTTVPLTRRGAQQRSGGFRLPNAPVPSSFEERSGSVLDSDVRKSRNQLKRDARRAVRWGMELASFSNPQIKRILRVASLDQEVFEALMLAKKLGPDVREGKRRQFNYIGKLLREVQPELMDGLIQATKDGDQSRLQALSGSMVIGEDDEETKEAEETENEEEEEVSDEYTVIAMRWFEGLINKDIEVTNEVYSIQSVEFDRQELRKLVRKVHSAQDRRATAEENERGVDAAIMAARKSLTRFLISLAKQMPTD</sequence>
<organism evidence="2 3">
    <name type="scientific">Morella rubra</name>
    <name type="common">Chinese bayberry</name>
    <dbReference type="NCBI Taxonomy" id="262757"/>
    <lineage>
        <taxon>Eukaryota</taxon>
        <taxon>Viridiplantae</taxon>
        <taxon>Streptophyta</taxon>
        <taxon>Embryophyta</taxon>
        <taxon>Tracheophyta</taxon>
        <taxon>Spermatophyta</taxon>
        <taxon>Magnoliopsida</taxon>
        <taxon>eudicotyledons</taxon>
        <taxon>Gunneridae</taxon>
        <taxon>Pentapetalae</taxon>
        <taxon>rosids</taxon>
        <taxon>fabids</taxon>
        <taxon>Fagales</taxon>
        <taxon>Myricaceae</taxon>
        <taxon>Morella</taxon>
    </lineage>
</organism>
<evidence type="ECO:0000313" key="3">
    <source>
        <dbReference type="Proteomes" id="UP000516437"/>
    </source>
</evidence>
<evidence type="ECO:0000313" key="2">
    <source>
        <dbReference type="EMBL" id="KAB1203638.1"/>
    </source>
</evidence>
<feature type="region of interest" description="Disordered" evidence="1">
    <location>
        <begin position="188"/>
        <end position="209"/>
    </location>
</feature>
<feature type="compositionally biased region" description="Acidic residues" evidence="1">
    <location>
        <begin position="189"/>
        <end position="209"/>
    </location>
</feature>
<dbReference type="Pfam" id="PF04751">
    <property type="entry name" value="DarP"/>
    <property type="match status" value="1"/>
</dbReference>
<dbReference type="Gene3D" id="1.10.60.30">
    <property type="entry name" value="PSPTO4464-like domains"/>
    <property type="match status" value="1"/>
</dbReference>
<comment type="caution">
    <text evidence="2">The sequence shown here is derived from an EMBL/GenBank/DDBJ whole genome shotgun (WGS) entry which is preliminary data.</text>
</comment>
<dbReference type="Proteomes" id="UP000516437">
    <property type="component" value="Chromosome 8"/>
</dbReference>
<dbReference type="InterPro" id="IPR006839">
    <property type="entry name" value="DarP"/>
</dbReference>
<dbReference type="AlphaFoldDB" id="A0A6A1UUY3"/>